<accession>A0ABM7I3T5</accession>
<proteinExistence type="predicted"/>
<protein>
    <recommendedName>
        <fullName evidence="3">Secreted protein</fullName>
    </recommendedName>
</protein>
<dbReference type="EMBL" id="AP022567">
    <property type="protein sequence ID" value="BBX37560.1"/>
    <property type="molecule type" value="Genomic_DNA"/>
</dbReference>
<gene>
    <name evidence="1" type="ORF">MMAGJ_68420</name>
</gene>
<evidence type="ECO:0000313" key="1">
    <source>
        <dbReference type="EMBL" id="BBX37560.1"/>
    </source>
</evidence>
<dbReference type="Proteomes" id="UP000465622">
    <property type="component" value="Chromosome"/>
</dbReference>
<reference evidence="1 2" key="1">
    <citation type="journal article" date="2019" name="Emerg. Microbes Infect.">
        <title>Comprehensive subspecies identification of 175 nontuberculous mycobacteria species based on 7547 genomic profiles.</title>
        <authorList>
            <person name="Matsumoto Y."/>
            <person name="Kinjo T."/>
            <person name="Motooka D."/>
            <person name="Nabeya D."/>
            <person name="Jung N."/>
            <person name="Uechi K."/>
            <person name="Horii T."/>
            <person name="Iida T."/>
            <person name="Fujita J."/>
            <person name="Nakamura S."/>
        </authorList>
    </citation>
    <scope>NUCLEOTIDE SEQUENCE [LARGE SCALE GENOMIC DNA]</scope>
    <source>
        <strain evidence="1 2">JCM 12375</strain>
    </source>
</reference>
<organism evidence="1 2">
    <name type="scientific">Mycolicibacterium mageritense</name>
    <name type="common">Mycobacterium mageritense</name>
    <dbReference type="NCBI Taxonomy" id="53462"/>
    <lineage>
        <taxon>Bacteria</taxon>
        <taxon>Bacillati</taxon>
        <taxon>Actinomycetota</taxon>
        <taxon>Actinomycetes</taxon>
        <taxon>Mycobacteriales</taxon>
        <taxon>Mycobacteriaceae</taxon>
        <taxon>Mycolicibacterium</taxon>
    </lineage>
</organism>
<keyword evidence="2" id="KW-1185">Reference proteome</keyword>
<evidence type="ECO:0000313" key="2">
    <source>
        <dbReference type="Proteomes" id="UP000465622"/>
    </source>
</evidence>
<evidence type="ECO:0008006" key="3">
    <source>
        <dbReference type="Google" id="ProtNLM"/>
    </source>
</evidence>
<sequence>MTTPMWLLDFDGVINALSKRGGRSFWPDWRSATIDHPEGDRDRHGKPVKLPLLWSATVVETVAAAVDAGVAVQWLSTWREHTRQLPPILDGLPEIPWFDENVLAADAADGLDARERMVSGPWKVAVAKAAVPGDAALLWTEDALSVDMLSESWRKSRTAPTTFVRPHPAQGLIPRDVRVIREWIAQYAPHP</sequence>
<name>A0ABM7I3T5_MYCME</name>
<dbReference type="RefSeq" id="WP_131524822.1">
    <property type="nucleotide sequence ID" value="NZ_AP022567.1"/>
</dbReference>